<dbReference type="PIRSF" id="PIRSF011396">
    <property type="entry name" value="Trp_halogenase"/>
    <property type="match status" value="1"/>
</dbReference>
<dbReference type="EMBL" id="CP097649">
    <property type="protein sequence ID" value="URI15623.1"/>
    <property type="molecule type" value="Genomic_DNA"/>
</dbReference>
<organism evidence="1 2">
    <name type="scientific">Brevundimonas albigilva</name>
    <dbReference type="NCBI Taxonomy" id="1312364"/>
    <lineage>
        <taxon>Bacteria</taxon>
        <taxon>Pseudomonadati</taxon>
        <taxon>Pseudomonadota</taxon>
        <taxon>Alphaproteobacteria</taxon>
        <taxon>Caulobacterales</taxon>
        <taxon>Caulobacteraceae</taxon>
        <taxon>Brevundimonas</taxon>
    </lineage>
</organism>
<accession>A0ABY4SLG2</accession>
<dbReference type="Pfam" id="PF04820">
    <property type="entry name" value="Trp_halogenase"/>
    <property type="match status" value="1"/>
</dbReference>
<evidence type="ECO:0000313" key="2">
    <source>
        <dbReference type="Proteomes" id="UP001055429"/>
    </source>
</evidence>
<dbReference type="PANTHER" id="PTHR43747:SF4">
    <property type="entry name" value="FLAVIN-DEPENDENT TRYPTOPHAN HALOGENASE"/>
    <property type="match status" value="1"/>
</dbReference>
<dbReference type="InterPro" id="IPR050816">
    <property type="entry name" value="Flavin-dep_Halogenase_NPB"/>
</dbReference>
<dbReference type="RefSeq" id="WP_250202073.1">
    <property type="nucleotide sequence ID" value="NZ_CP097649.1"/>
</dbReference>
<dbReference type="PANTHER" id="PTHR43747">
    <property type="entry name" value="FAD-BINDING PROTEIN"/>
    <property type="match status" value="1"/>
</dbReference>
<dbReference type="InterPro" id="IPR036188">
    <property type="entry name" value="FAD/NAD-bd_sf"/>
</dbReference>
<dbReference type="SUPFAM" id="SSF51905">
    <property type="entry name" value="FAD/NAD(P)-binding domain"/>
    <property type="match status" value="1"/>
</dbReference>
<evidence type="ECO:0000313" key="1">
    <source>
        <dbReference type="EMBL" id="URI15623.1"/>
    </source>
</evidence>
<reference evidence="1" key="1">
    <citation type="submission" date="2022-05" db="EMBL/GenBank/DDBJ databases">
        <title>Brevundimonas albigilva TT17 genome sequence.</title>
        <authorList>
            <person name="Lee K."/>
            <person name="Son H."/>
        </authorList>
    </citation>
    <scope>NUCLEOTIDE SEQUENCE</scope>
    <source>
        <strain evidence="1">TT17</strain>
    </source>
</reference>
<dbReference type="InterPro" id="IPR033856">
    <property type="entry name" value="Trp_halogen"/>
</dbReference>
<keyword evidence="2" id="KW-1185">Reference proteome</keyword>
<sequence length="504" mass="55496">MANGPIRDIVIVGGGTAGWMAAAALSRLSGNGVTRVVLVESDAIGTVGVGEATIPPIRTFNAMLGLNEADFVRETRGTFKLGIEFVGWTRPGHAYMHPFGAFGADLEGVKFHQAWRRLHDKGLAGPFGDYNICEAAARAGRFGPGDPRNPVTRTTWAYHFDAGLYAAYLRRYSQARGVVRHEGRVVSVEQRPEDGFLSAVVLEDGRRLEGDLFIDCSGFGGLLIEQTLKAGYEDWSRWLPCDSAVAVACAHRDPGVLDPYTRATARAAGWQWRIPLQHRVGNGYVYSSAHVSDEDARALLLNHLEGEPLAEPRRLTFTTGRRKRAWVKNCVALGLASGFLEPLESTSIHLIQAGITKLLALFPDRGFDPRDIAEYNRLTDLQIEQVRDFIILHYKANGRVGEPLWDHCRAMTVPDSLERRMNLFRHKGRLFRHEDELFAESSWLAVLLGQAVTPQGHDPLADALPLPALDAAAREIRDRVRAVALAMPPQAEVIARFCAAPEAA</sequence>
<dbReference type="Gene3D" id="3.50.50.60">
    <property type="entry name" value="FAD/NAD(P)-binding domain"/>
    <property type="match status" value="1"/>
</dbReference>
<name>A0ABY4SLG2_9CAUL</name>
<gene>
    <name evidence="1" type="ORF">M8231_01105</name>
</gene>
<proteinExistence type="predicted"/>
<dbReference type="Proteomes" id="UP001055429">
    <property type="component" value="Chromosome"/>
</dbReference>
<protein>
    <submittedName>
        <fullName evidence="1">Tryptophan 7-halogenase</fullName>
    </submittedName>
</protein>
<dbReference type="InterPro" id="IPR006905">
    <property type="entry name" value="Flavin_halogenase"/>
</dbReference>